<dbReference type="GeneID" id="54402707"/>
<accession>A0A6A5ZYK0</accession>
<dbReference type="AlphaFoldDB" id="A0A6A5ZYK0"/>
<dbReference type="RefSeq" id="XP_033517852.1">
    <property type="nucleotide sequence ID" value="XM_033662275.1"/>
</dbReference>
<keyword evidence="2" id="KW-0812">Transmembrane</keyword>
<evidence type="ECO:0000256" key="2">
    <source>
        <dbReference type="SAM" id="Phobius"/>
    </source>
</evidence>
<protein>
    <submittedName>
        <fullName evidence="3">Uncharacterized protein</fullName>
    </submittedName>
</protein>
<feature type="region of interest" description="Disordered" evidence="1">
    <location>
        <begin position="1"/>
        <end position="82"/>
    </location>
</feature>
<evidence type="ECO:0000313" key="3">
    <source>
        <dbReference type="EMBL" id="KAF2123458.1"/>
    </source>
</evidence>
<dbReference type="EMBL" id="ML977527">
    <property type="protein sequence ID" value="KAF2123458.1"/>
    <property type="molecule type" value="Genomic_DNA"/>
</dbReference>
<sequence length="168" mass="18784">MENTTQHPYRDSPPSSPNPSTTKPLLQQPQQESYRDHPTASYSHLPSQHPPTPPYYDSPPQPSTPTTPHANTHHDPPPHYTDDDVPLALLFYPYEAPPSYAVAVRTPCYRDTLIQYIPSRRVDADEEEAGEPDDVRYVERVFAMFIVVVLLLVVGGVLVWLAVGSGVI</sequence>
<feature type="compositionally biased region" description="Pro residues" evidence="1">
    <location>
        <begin position="48"/>
        <end position="65"/>
    </location>
</feature>
<proteinExistence type="predicted"/>
<gene>
    <name evidence="3" type="ORF">P153DRAFT_163219</name>
</gene>
<keyword evidence="4" id="KW-1185">Reference proteome</keyword>
<evidence type="ECO:0000256" key="1">
    <source>
        <dbReference type="SAM" id="MobiDB-lite"/>
    </source>
</evidence>
<evidence type="ECO:0000313" key="4">
    <source>
        <dbReference type="Proteomes" id="UP000799771"/>
    </source>
</evidence>
<dbReference type="Proteomes" id="UP000799771">
    <property type="component" value="Unassembled WGS sequence"/>
</dbReference>
<feature type="compositionally biased region" description="Basic and acidic residues" evidence="1">
    <location>
        <begin position="72"/>
        <end position="82"/>
    </location>
</feature>
<feature type="compositionally biased region" description="Polar residues" evidence="1">
    <location>
        <begin position="21"/>
        <end position="32"/>
    </location>
</feature>
<reference evidence="3" key="1">
    <citation type="journal article" date="2020" name="Stud. Mycol.">
        <title>101 Dothideomycetes genomes: a test case for predicting lifestyles and emergence of pathogens.</title>
        <authorList>
            <person name="Haridas S."/>
            <person name="Albert R."/>
            <person name="Binder M."/>
            <person name="Bloem J."/>
            <person name="Labutti K."/>
            <person name="Salamov A."/>
            <person name="Andreopoulos B."/>
            <person name="Baker S."/>
            <person name="Barry K."/>
            <person name="Bills G."/>
            <person name="Bluhm B."/>
            <person name="Cannon C."/>
            <person name="Castanera R."/>
            <person name="Culley D."/>
            <person name="Daum C."/>
            <person name="Ezra D."/>
            <person name="Gonzalez J."/>
            <person name="Henrissat B."/>
            <person name="Kuo A."/>
            <person name="Liang C."/>
            <person name="Lipzen A."/>
            <person name="Lutzoni F."/>
            <person name="Magnuson J."/>
            <person name="Mondo S."/>
            <person name="Nolan M."/>
            <person name="Ohm R."/>
            <person name="Pangilinan J."/>
            <person name="Park H.-J."/>
            <person name="Ramirez L."/>
            <person name="Alfaro M."/>
            <person name="Sun H."/>
            <person name="Tritt A."/>
            <person name="Yoshinaga Y."/>
            <person name="Zwiers L.-H."/>
            <person name="Turgeon B."/>
            <person name="Goodwin S."/>
            <person name="Spatafora J."/>
            <person name="Crous P."/>
            <person name="Grigoriev I."/>
        </authorList>
    </citation>
    <scope>NUCLEOTIDE SEQUENCE</scope>
    <source>
        <strain evidence="3">CBS 119687</strain>
    </source>
</reference>
<feature type="transmembrane region" description="Helical" evidence="2">
    <location>
        <begin position="141"/>
        <end position="163"/>
    </location>
</feature>
<name>A0A6A5ZYK0_9PLEO</name>
<keyword evidence="2" id="KW-1133">Transmembrane helix</keyword>
<organism evidence="3 4">
    <name type="scientific">Dothidotthia symphoricarpi CBS 119687</name>
    <dbReference type="NCBI Taxonomy" id="1392245"/>
    <lineage>
        <taxon>Eukaryota</taxon>
        <taxon>Fungi</taxon>
        <taxon>Dikarya</taxon>
        <taxon>Ascomycota</taxon>
        <taxon>Pezizomycotina</taxon>
        <taxon>Dothideomycetes</taxon>
        <taxon>Pleosporomycetidae</taxon>
        <taxon>Pleosporales</taxon>
        <taxon>Dothidotthiaceae</taxon>
        <taxon>Dothidotthia</taxon>
    </lineage>
</organism>
<keyword evidence="2" id="KW-0472">Membrane</keyword>